<keyword evidence="2" id="KW-0378">Hydrolase</keyword>
<dbReference type="AlphaFoldDB" id="A0A6G7XGL2"/>
<evidence type="ECO:0000313" key="3">
    <source>
        <dbReference type="Proteomes" id="UP000502677"/>
    </source>
</evidence>
<evidence type="ECO:0000259" key="1">
    <source>
        <dbReference type="Pfam" id="PF07969"/>
    </source>
</evidence>
<dbReference type="KEGG" id="lvi:G7068_10265"/>
<dbReference type="GO" id="GO:0016810">
    <property type="term" value="F:hydrolase activity, acting on carbon-nitrogen (but not peptide) bonds"/>
    <property type="evidence" value="ECO:0007669"/>
    <property type="project" value="InterPro"/>
</dbReference>
<dbReference type="Pfam" id="PF07969">
    <property type="entry name" value="Amidohydro_3"/>
    <property type="match status" value="1"/>
</dbReference>
<gene>
    <name evidence="2" type="ORF">G7068_10265</name>
</gene>
<dbReference type="CDD" id="cd01300">
    <property type="entry name" value="YtcJ_like"/>
    <property type="match status" value="1"/>
</dbReference>
<dbReference type="EMBL" id="CP049863">
    <property type="protein sequence ID" value="QIK63537.1"/>
    <property type="molecule type" value="Genomic_DNA"/>
</dbReference>
<dbReference type="PANTHER" id="PTHR22642:SF20">
    <property type="entry name" value="AMIDOHYDROLASE 3 DOMAIN-CONTAINING PROTEIN"/>
    <property type="match status" value="1"/>
</dbReference>
<proteinExistence type="predicted"/>
<dbReference type="SUPFAM" id="SSF51556">
    <property type="entry name" value="Metallo-dependent hydrolases"/>
    <property type="match status" value="1"/>
</dbReference>
<protein>
    <submittedName>
        <fullName evidence="2">Amidohydrolase</fullName>
    </submittedName>
</protein>
<dbReference type="InterPro" id="IPR033932">
    <property type="entry name" value="YtcJ-like"/>
</dbReference>
<reference evidence="2 3" key="1">
    <citation type="submission" date="2020-03" db="EMBL/GenBank/DDBJ databases">
        <title>Leucobacter sp. nov., isolated from beetles.</title>
        <authorList>
            <person name="Hyun D.-W."/>
            <person name="Bae J.-W."/>
        </authorList>
    </citation>
    <scope>NUCLEOTIDE SEQUENCE [LARGE SCALE GENOMIC DNA]</scope>
    <source>
        <strain evidence="2 3">HDW9C</strain>
    </source>
</reference>
<dbReference type="Gene3D" id="2.30.40.10">
    <property type="entry name" value="Urease, subunit C, domain 1"/>
    <property type="match status" value="1"/>
</dbReference>
<feature type="domain" description="Amidohydrolase 3" evidence="1">
    <location>
        <begin position="57"/>
        <end position="548"/>
    </location>
</feature>
<keyword evidence="3" id="KW-1185">Reference proteome</keyword>
<dbReference type="InterPro" id="IPR032466">
    <property type="entry name" value="Metal_Hydrolase"/>
</dbReference>
<dbReference type="Proteomes" id="UP000502677">
    <property type="component" value="Chromosome"/>
</dbReference>
<sequence>MTAPTTIYRNAQVFTGEAALKPRDSFAVRGDSILAAGDLDAVRLAAGADAAGANTVEVDLGGAFVSPGIIEGHAHMLMLGESLDKVQLRACNTVKEVQDRLAAAHAANPGAAQILGTSWRFDIFAEGERPTAALIDAVIPDVPVFMDANDLHSVWVNSAALKVMGITRDTPDPIGGEVVRDENGDATGFLLESAAIKYVWAYLESVASDADRDRFLENAFSAYLETGVTGATEMAFGPADLATYRRRLDRDGRLPFLVNAHWLLTASGNPKADLAAIAEVAQIRDEVAAQYGDKWLRIAGVKFILDGVIDACTAAMRAPYANGALPEAIWTREFALPVAVAADAAGLQLALHAIGDEASTIALDMVQECIRVNGPRADRRARVEHLESVADDTIARMAALGVTASMQPVHCDPAVLDNWQAVLGDERAHSGFPWHKFREAGVALALGTDAPTAPHEAPDNLFIALTAKSSIDRSRSAYQPQRVFTPADAVEAMTLGPAFATHREDELGRIAAGYRANVIVWTANPLTDAPEALLDSAAALTIVDGEVAFTAAG</sequence>
<evidence type="ECO:0000313" key="2">
    <source>
        <dbReference type="EMBL" id="QIK63537.1"/>
    </source>
</evidence>
<dbReference type="InterPro" id="IPR011059">
    <property type="entry name" value="Metal-dep_hydrolase_composite"/>
</dbReference>
<accession>A0A6G7XGL2</accession>
<dbReference type="Gene3D" id="3.10.310.70">
    <property type="match status" value="1"/>
</dbReference>
<dbReference type="RefSeq" id="WP_166291751.1">
    <property type="nucleotide sequence ID" value="NZ_CP049863.1"/>
</dbReference>
<dbReference type="InterPro" id="IPR013108">
    <property type="entry name" value="Amidohydro_3"/>
</dbReference>
<dbReference type="PANTHER" id="PTHR22642">
    <property type="entry name" value="IMIDAZOLONEPROPIONASE"/>
    <property type="match status" value="1"/>
</dbReference>
<dbReference type="Gene3D" id="3.20.20.140">
    <property type="entry name" value="Metal-dependent hydrolases"/>
    <property type="match status" value="1"/>
</dbReference>
<name>A0A6G7XGL2_9MICO</name>
<dbReference type="SUPFAM" id="SSF51338">
    <property type="entry name" value="Composite domain of metallo-dependent hydrolases"/>
    <property type="match status" value="1"/>
</dbReference>
<organism evidence="2 3">
    <name type="scientific">Leucobacter viscericola</name>
    <dbReference type="NCBI Taxonomy" id="2714935"/>
    <lineage>
        <taxon>Bacteria</taxon>
        <taxon>Bacillati</taxon>
        <taxon>Actinomycetota</taxon>
        <taxon>Actinomycetes</taxon>
        <taxon>Micrococcales</taxon>
        <taxon>Microbacteriaceae</taxon>
        <taxon>Leucobacter</taxon>
    </lineage>
</organism>